<dbReference type="AlphaFoldDB" id="A0A7G7BW91"/>
<dbReference type="Proteomes" id="UP000515307">
    <property type="component" value="Plasmid unnamed1"/>
</dbReference>
<dbReference type="KEGG" id="sfiy:F0344_34665"/>
<organism evidence="6 7">
    <name type="scientific">Streptomyces finlayi</name>
    <dbReference type="NCBI Taxonomy" id="67296"/>
    <lineage>
        <taxon>Bacteria</taxon>
        <taxon>Bacillati</taxon>
        <taxon>Actinomycetota</taxon>
        <taxon>Actinomycetes</taxon>
        <taxon>Kitasatosporales</taxon>
        <taxon>Streptomycetaceae</taxon>
        <taxon>Streptomyces</taxon>
    </lineage>
</organism>
<dbReference type="SUPFAM" id="SSF46689">
    <property type="entry name" value="Homeodomain-like"/>
    <property type="match status" value="1"/>
</dbReference>
<keyword evidence="7" id="KW-1185">Reference proteome</keyword>
<accession>A0A7G7BW91</accession>
<dbReference type="PRINTS" id="PR00455">
    <property type="entry name" value="HTHTETR"/>
</dbReference>
<dbReference type="InterPro" id="IPR036271">
    <property type="entry name" value="Tet_transcr_reg_TetR-rel_C_sf"/>
</dbReference>
<evidence type="ECO:0000256" key="2">
    <source>
        <dbReference type="ARBA" id="ARBA00023125"/>
    </source>
</evidence>
<gene>
    <name evidence="6" type="ORF">F0344_34665</name>
</gene>
<sequence>MPEDLLGKYGDRHVRVAHVVGRHGSFPSTGHPIERSDRIANVIFFSNRTGERSRRLGTSAEPGRKRRSRTLQPSLDQAFYLLEPSWLLLRRGPARAGTSPTARGRTPQPLSASRCRAACALRPKIVGEDMVKQERAARTRRTLLRSAAAQFDLDGYAGASLAKISKAAGISLGAVTFHFSSKADLAEAVEAEGRATVRAAIERIEDLSDAPLRHLADLTLELARLIEQKDAVRALLRLERERPGSSAWTEIWLPTADELLQRAYEDGDLLPSAHPEVLAALIVHLVAGAEIVFRRHRAAGLPTPDSSVELLSRIWQLVMTGAANEPAPG</sequence>
<dbReference type="PROSITE" id="PS50977">
    <property type="entry name" value="HTH_TETR_2"/>
    <property type="match status" value="1"/>
</dbReference>
<dbReference type="InterPro" id="IPR023772">
    <property type="entry name" value="DNA-bd_HTH_TetR-type_CS"/>
</dbReference>
<evidence type="ECO:0000256" key="4">
    <source>
        <dbReference type="PROSITE-ProRule" id="PRU00335"/>
    </source>
</evidence>
<dbReference type="InterPro" id="IPR050109">
    <property type="entry name" value="HTH-type_TetR-like_transc_reg"/>
</dbReference>
<dbReference type="Pfam" id="PF00440">
    <property type="entry name" value="TetR_N"/>
    <property type="match status" value="1"/>
</dbReference>
<dbReference type="GO" id="GO:0000976">
    <property type="term" value="F:transcription cis-regulatory region binding"/>
    <property type="evidence" value="ECO:0007669"/>
    <property type="project" value="TreeGrafter"/>
</dbReference>
<keyword evidence="3" id="KW-0804">Transcription</keyword>
<dbReference type="PANTHER" id="PTHR30055">
    <property type="entry name" value="HTH-TYPE TRANSCRIPTIONAL REGULATOR RUTR"/>
    <property type="match status" value="1"/>
</dbReference>
<dbReference type="PROSITE" id="PS01081">
    <property type="entry name" value="HTH_TETR_1"/>
    <property type="match status" value="1"/>
</dbReference>
<evidence type="ECO:0000256" key="1">
    <source>
        <dbReference type="ARBA" id="ARBA00023015"/>
    </source>
</evidence>
<keyword evidence="6" id="KW-0614">Plasmid</keyword>
<protein>
    <submittedName>
        <fullName evidence="6">TetR family transcriptional regulator</fullName>
    </submittedName>
</protein>
<name>A0A7G7BW91_9ACTN</name>
<keyword evidence="1" id="KW-0805">Transcription regulation</keyword>
<dbReference type="PANTHER" id="PTHR30055:SF234">
    <property type="entry name" value="HTH-TYPE TRANSCRIPTIONAL REGULATOR BETI"/>
    <property type="match status" value="1"/>
</dbReference>
<proteinExistence type="predicted"/>
<evidence type="ECO:0000259" key="5">
    <source>
        <dbReference type="PROSITE" id="PS50977"/>
    </source>
</evidence>
<dbReference type="Gene3D" id="1.10.357.10">
    <property type="entry name" value="Tetracycline Repressor, domain 2"/>
    <property type="match status" value="1"/>
</dbReference>
<dbReference type="InterPro" id="IPR009057">
    <property type="entry name" value="Homeodomain-like_sf"/>
</dbReference>
<dbReference type="GO" id="GO:0003700">
    <property type="term" value="F:DNA-binding transcription factor activity"/>
    <property type="evidence" value="ECO:0007669"/>
    <property type="project" value="TreeGrafter"/>
</dbReference>
<reference evidence="7" key="1">
    <citation type="submission" date="2019-10" db="EMBL/GenBank/DDBJ databases">
        <title>Antimicrobial potential of Antarctic Bacteria.</title>
        <authorList>
            <person name="Benaud N."/>
            <person name="Edwards R.J."/>
            <person name="Ferrari B.C."/>
        </authorList>
    </citation>
    <scope>NUCLEOTIDE SEQUENCE [LARGE SCALE GENOMIC DNA]</scope>
    <source>
        <strain evidence="7">NBSH44</strain>
        <plasmid evidence="7">unnamed1</plasmid>
    </source>
</reference>
<evidence type="ECO:0000256" key="3">
    <source>
        <dbReference type="ARBA" id="ARBA00023163"/>
    </source>
</evidence>
<dbReference type="EMBL" id="CP045703">
    <property type="protein sequence ID" value="QNE79606.1"/>
    <property type="molecule type" value="Genomic_DNA"/>
</dbReference>
<dbReference type="SUPFAM" id="SSF48498">
    <property type="entry name" value="Tetracyclin repressor-like, C-terminal domain"/>
    <property type="match status" value="1"/>
</dbReference>
<dbReference type="InterPro" id="IPR001647">
    <property type="entry name" value="HTH_TetR"/>
</dbReference>
<geneLocation type="plasmid" evidence="6 7">
    <name>unnamed1</name>
</geneLocation>
<feature type="domain" description="HTH tetR-type" evidence="5">
    <location>
        <begin position="137"/>
        <end position="197"/>
    </location>
</feature>
<evidence type="ECO:0000313" key="6">
    <source>
        <dbReference type="EMBL" id="QNE79606.1"/>
    </source>
</evidence>
<keyword evidence="2 4" id="KW-0238">DNA-binding</keyword>
<feature type="DNA-binding region" description="H-T-H motif" evidence="4">
    <location>
        <begin position="160"/>
        <end position="179"/>
    </location>
</feature>
<evidence type="ECO:0000313" key="7">
    <source>
        <dbReference type="Proteomes" id="UP000515307"/>
    </source>
</evidence>